<keyword evidence="3" id="KW-1185">Reference proteome</keyword>
<reference evidence="2 3" key="1">
    <citation type="journal article" date="2020" name="Antonie Van Leeuwenhoek">
        <title>Stenotrophomonas cyclobalanopsidis sp. nov., isolated from the leaf spot disease of Cyclobalanopsis patelliformis.</title>
        <authorList>
            <person name="Bian D.R."/>
            <person name="Xue H."/>
            <person name="Piao C.G."/>
            <person name="Li Y."/>
        </authorList>
    </citation>
    <scope>NUCLEOTIDE SEQUENCE [LARGE SCALE GENOMIC DNA]</scope>
    <source>
        <strain evidence="2 3">TPQG1-4</strain>
    </source>
</reference>
<dbReference type="RefSeq" id="WP_150453053.1">
    <property type="nucleotide sequence ID" value="NZ_VYKI01000001.1"/>
</dbReference>
<keyword evidence="1" id="KW-1133">Transmembrane helix</keyword>
<keyword evidence="1" id="KW-0812">Transmembrane</keyword>
<name>A0ABQ6T5G1_9GAMM</name>
<dbReference type="EMBL" id="VYKI01000001">
    <property type="protein sequence ID" value="KAA9004380.1"/>
    <property type="molecule type" value="Genomic_DNA"/>
</dbReference>
<accession>A0ABQ6T5G1</accession>
<sequence>MGNSDWLAAQAELEKNSRLYGGKPPRGSVWRALLAALAWSIGSIVALSAALGLAGFLLARYGSDEYVLVCEGTVSTEGRGGVPATMYAEMREFGQIIRLWSKDAGTVRMEIPNDFYDAGQLHSADSLTSISTYTGLSGHFSVLSGALAMRMGKGREFQGQCVRRNQPVS</sequence>
<evidence type="ECO:0000313" key="2">
    <source>
        <dbReference type="EMBL" id="KAA9004380.1"/>
    </source>
</evidence>
<protein>
    <submittedName>
        <fullName evidence="2">Uncharacterized protein</fullName>
    </submittedName>
</protein>
<keyword evidence="1" id="KW-0472">Membrane</keyword>
<gene>
    <name evidence="2" type="ORF">FJU31_00570</name>
</gene>
<comment type="caution">
    <text evidence="2">The sequence shown here is derived from an EMBL/GenBank/DDBJ whole genome shotgun (WGS) entry which is preliminary data.</text>
</comment>
<proteinExistence type="predicted"/>
<organism evidence="2 3">
    <name type="scientific">Stenotrophomonas cyclobalanopsidis</name>
    <dbReference type="NCBI Taxonomy" id="2771362"/>
    <lineage>
        <taxon>Bacteria</taxon>
        <taxon>Pseudomonadati</taxon>
        <taxon>Pseudomonadota</taxon>
        <taxon>Gammaproteobacteria</taxon>
        <taxon>Lysobacterales</taxon>
        <taxon>Lysobacteraceae</taxon>
        <taxon>Stenotrophomonas</taxon>
    </lineage>
</organism>
<evidence type="ECO:0000256" key="1">
    <source>
        <dbReference type="SAM" id="Phobius"/>
    </source>
</evidence>
<dbReference type="Proteomes" id="UP000326367">
    <property type="component" value="Unassembled WGS sequence"/>
</dbReference>
<feature type="transmembrane region" description="Helical" evidence="1">
    <location>
        <begin position="32"/>
        <end position="58"/>
    </location>
</feature>
<evidence type="ECO:0000313" key="3">
    <source>
        <dbReference type="Proteomes" id="UP000326367"/>
    </source>
</evidence>